<dbReference type="SMART" id="SM00401">
    <property type="entry name" value="ZnF_GATA"/>
    <property type="match status" value="1"/>
</dbReference>
<keyword evidence="5" id="KW-1185">Reference proteome</keyword>
<feature type="compositionally biased region" description="Low complexity" evidence="2">
    <location>
        <begin position="317"/>
        <end position="355"/>
    </location>
</feature>
<evidence type="ECO:0000259" key="3">
    <source>
        <dbReference type="PROSITE" id="PS50114"/>
    </source>
</evidence>
<accession>A0A161HKY2</accession>
<organism evidence="4 5">
    <name type="scientific">Sugiyamaella lignohabitans</name>
    <dbReference type="NCBI Taxonomy" id="796027"/>
    <lineage>
        <taxon>Eukaryota</taxon>
        <taxon>Fungi</taxon>
        <taxon>Dikarya</taxon>
        <taxon>Ascomycota</taxon>
        <taxon>Saccharomycotina</taxon>
        <taxon>Dipodascomycetes</taxon>
        <taxon>Dipodascales</taxon>
        <taxon>Trichomonascaceae</taxon>
        <taxon>Sugiyamaella</taxon>
    </lineage>
</organism>
<reference evidence="4 5" key="1">
    <citation type="submission" date="2016-02" db="EMBL/GenBank/DDBJ databases">
        <title>Complete genome sequence and transcriptome regulation of the pentose utilising yeast Sugiyamaella lignohabitans.</title>
        <authorList>
            <person name="Bellasio M."/>
            <person name="Peymann A."/>
            <person name="Valli M."/>
            <person name="Sipitzky M."/>
            <person name="Graf A."/>
            <person name="Sauer M."/>
            <person name="Marx H."/>
            <person name="Mattanovich D."/>
        </authorList>
    </citation>
    <scope>NUCLEOTIDE SEQUENCE [LARGE SCALE GENOMIC DNA]</scope>
    <source>
        <strain evidence="4 5">CBS 10342</strain>
    </source>
</reference>
<evidence type="ECO:0000313" key="5">
    <source>
        <dbReference type="Proteomes" id="UP000189580"/>
    </source>
</evidence>
<dbReference type="Pfam" id="PF00320">
    <property type="entry name" value="GATA"/>
    <property type="match status" value="1"/>
</dbReference>
<dbReference type="RefSeq" id="XP_018736304.1">
    <property type="nucleotide sequence ID" value="XM_018881868.1"/>
</dbReference>
<keyword evidence="1" id="KW-0479">Metal-binding</keyword>
<evidence type="ECO:0000313" key="4">
    <source>
        <dbReference type="EMBL" id="ANB13827.1"/>
    </source>
</evidence>
<feature type="region of interest" description="Disordered" evidence="2">
    <location>
        <begin position="29"/>
        <end position="96"/>
    </location>
</feature>
<dbReference type="AlphaFoldDB" id="A0A161HKY2"/>
<dbReference type="InterPro" id="IPR013088">
    <property type="entry name" value="Znf_NHR/GATA"/>
</dbReference>
<feature type="compositionally biased region" description="Low complexity" evidence="2">
    <location>
        <begin position="413"/>
        <end position="443"/>
    </location>
</feature>
<dbReference type="InterPro" id="IPR000679">
    <property type="entry name" value="Znf_GATA"/>
</dbReference>
<feature type="compositionally biased region" description="Polar residues" evidence="2">
    <location>
        <begin position="164"/>
        <end position="192"/>
    </location>
</feature>
<feature type="domain" description="GATA-type" evidence="3">
    <location>
        <begin position="521"/>
        <end position="561"/>
    </location>
</feature>
<dbReference type="Gene3D" id="3.30.50.10">
    <property type="entry name" value="Erythroid Transcription Factor GATA-1, subunit A"/>
    <property type="match status" value="1"/>
</dbReference>
<feature type="compositionally biased region" description="Low complexity" evidence="2">
    <location>
        <begin position="193"/>
        <end position="202"/>
    </location>
</feature>
<evidence type="ECO:0000256" key="1">
    <source>
        <dbReference type="PROSITE-ProRule" id="PRU00094"/>
    </source>
</evidence>
<dbReference type="SUPFAM" id="SSF57716">
    <property type="entry name" value="Glucocorticoid receptor-like (DNA-binding domain)"/>
    <property type="match status" value="1"/>
</dbReference>
<dbReference type="Proteomes" id="UP000189580">
    <property type="component" value="Chromosome d"/>
</dbReference>
<keyword evidence="1" id="KW-0862">Zinc</keyword>
<evidence type="ECO:0000256" key="2">
    <source>
        <dbReference type="SAM" id="MobiDB-lite"/>
    </source>
</evidence>
<dbReference type="EMBL" id="CP014502">
    <property type="protein sequence ID" value="ANB13827.1"/>
    <property type="molecule type" value="Genomic_DNA"/>
</dbReference>
<feature type="compositionally biased region" description="Polar residues" evidence="2">
    <location>
        <begin position="401"/>
        <end position="412"/>
    </location>
</feature>
<sequence>MVSSLVLPAPRSSDLLMRDRSPEIMSLRGGAINTTSPRSSGLVPVSSVGNNSNNGSGSVSGSGTSSGLARTVPDSDLNQRDYDSIPNDNEVVNGADSSTGAGAATIGYDTNVNSVSAASTPSSTSVFTSQSSSSTTASTPIPFFPSTGQSDQSSKSTGHESTHNEYFSSATDAPLPGSNSTLHTDSLPTNLQPEESSSPVVSIELPKTSSSSDGSIDEETLSVSSITDTPSTSLGVAQKDSKSYSHVASPLTPTSLAHLSPPTVSLLYPDTAPRETWRPQLDAWMKKNHPLKLKELSQISYPWIHDKLPSTAPINFPSRPHSHTSTSSSSSSHRDTTSTSTSSSSSHSVPPSSRSQETSPPYPPATLSTTSIYGKAGLSKVSSSNSILPLYASSASHDRTSTASSMSPTTQYLSPSLSIPSSSASSTSSGSLSMSVPTVSSSSYHRPQKAARRASYSATSHTKPYSRPNHSTIGGPTGLSQEDDDRDDHAHIHNPRLPSPPESPQLSANSNSQLTLEQYTNSIKRRCISCGSDQSPCWRPSWSASAGQLCNSCGLRYKKTGARCLSAKCGRIPAKGEWAAMKSVAVRVGGQLHYSCLWCGDEVEVMPRG</sequence>
<protein>
    <submittedName>
        <fullName evidence="4">DNA-binding transcription repressor ASH1</fullName>
    </submittedName>
</protein>
<keyword evidence="4" id="KW-0238">DNA-binding</keyword>
<dbReference type="GeneID" id="30036942"/>
<feature type="compositionally biased region" description="Polar residues" evidence="2">
    <location>
        <begin position="221"/>
        <end position="235"/>
    </location>
</feature>
<feature type="region of interest" description="Disordered" evidence="2">
    <location>
        <begin position="312"/>
        <end position="368"/>
    </location>
</feature>
<dbReference type="PROSITE" id="PS50114">
    <property type="entry name" value="GATA_ZN_FINGER_2"/>
    <property type="match status" value="1"/>
</dbReference>
<feature type="region of interest" description="Disordered" evidence="2">
    <location>
        <begin position="116"/>
        <end position="240"/>
    </location>
</feature>
<dbReference type="GO" id="GO:0006355">
    <property type="term" value="P:regulation of DNA-templated transcription"/>
    <property type="evidence" value="ECO:0007669"/>
    <property type="project" value="InterPro"/>
</dbReference>
<dbReference type="CDD" id="cd00202">
    <property type="entry name" value="ZnF_GATA"/>
    <property type="match status" value="1"/>
</dbReference>
<dbReference type="KEGG" id="slb:AWJ20_4774"/>
<feature type="compositionally biased region" description="Low complexity" evidence="2">
    <location>
        <begin position="116"/>
        <end position="147"/>
    </location>
</feature>
<feature type="compositionally biased region" description="Low complexity" evidence="2">
    <location>
        <begin position="39"/>
        <end position="67"/>
    </location>
</feature>
<name>A0A161HKY2_9ASCO</name>
<dbReference type="GO" id="GO:0008270">
    <property type="term" value="F:zinc ion binding"/>
    <property type="evidence" value="ECO:0007669"/>
    <property type="project" value="UniProtKB-KW"/>
</dbReference>
<dbReference type="OrthoDB" id="2162994at2759"/>
<keyword evidence="1" id="KW-0863">Zinc-finger</keyword>
<feature type="compositionally biased region" description="Polar residues" evidence="2">
    <location>
        <begin position="456"/>
        <end position="480"/>
    </location>
</feature>
<gene>
    <name evidence="4" type="primary">ASH1</name>
    <name evidence="4" type="ORF">AWJ20_4774</name>
</gene>
<dbReference type="GO" id="GO:0043565">
    <property type="term" value="F:sequence-specific DNA binding"/>
    <property type="evidence" value="ECO:0007669"/>
    <property type="project" value="InterPro"/>
</dbReference>
<feature type="region of interest" description="Disordered" evidence="2">
    <location>
        <begin position="397"/>
        <end position="511"/>
    </location>
</feature>
<proteinExistence type="predicted"/>